<dbReference type="GO" id="GO:0016874">
    <property type="term" value="F:ligase activity"/>
    <property type="evidence" value="ECO:0007669"/>
    <property type="project" value="UniProtKB-KW"/>
</dbReference>
<protein>
    <submittedName>
        <fullName evidence="1">Phenylacetate--CoA ligase family protein</fullName>
    </submittedName>
</protein>
<accession>A0A6C0Y5U4</accession>
<gene>
    <name evidence="1" type="ORF">FSC09_14530</name>
</gene>
<reference evidence="1 2" key="1">
    <citation type="submission" date="2019-09" db="EMBL/GenBank/DDBJ databases">
        <title>Non-baumannii Acinetobacter spp. carrying blaNDM-1 isolated in China.</title>
        <authorList>
            <person name="Cui C."/>
            <person name="Chen C."/>
            <person name="Sun J."/>
            <person name="Liu Y."/>
        </authorList>
    </citation>
    <scope>NUCLEOTIDE SEQUENCE [LARGE SCALE GENOMIC DNA]</scope>
    <source>
        <strain evidence="1 2">B18</strain>
    </source>
</reference>
<dbReference type="PANTHER" id="PTHR36932:SF1">
    <property type="entry name" value="CAPSULAR POLYSACCHARIDE BIOSYNTHESIS PROTEIN"/>
    <property type="match status" value="1"/>
</dbReference>
<dbReference type="PANTHER" id="PTHR36932">
    <property type="entry name" value="CAPSULAR POLYSACCHARIDE BIOSYNTHESIS PROTEIN"/>
    <property type="match status" value="1"/>
</dbReference>
<dbReference type="Gene3D" id="3.40.50.12780">
    <property type="entry name" value="N-terminal domain of ligase-like"/>
    <property type="match status" value="1"/>
</dbReference>
<proteinExistence type="predicted"/>
<dbReference type="EMBL" id="CP044455">
    <property type="protein sequence ID" value="QIC71523.1"/>
    <property type="molecule type" value="Genomic_DNA"/>
</dbReference>
<keyword evidence="1" id="KW-0436">Ligase</keyword>
<dbReference type="Proteomes" id="UP000503440">
    <property type="component" value="Chromosome"/>
</dbReference>
<dbReference type="AlphaFoldDB" id="A0A6C0Y5U4"/>
<sequence>MNLKSYFLRKYFWLNDFFHGQPIRKQYRDIASIIERKKGYKVRQQLYLKKILSHAIKNTAFYSQYETIELSRFPVVNKNILRENYNDLCVGKENIPCQKDNVFIQKTSGSTGTPFAVPQSSNKRERRLAELKYFGDAVGFKSHEKLVHLRVWNNWRAKTKKQIFWENIIPFDISKMDDASLKDLCNVIVKEKAHTVRGYASSLDMLAQYAKCHKISFPQLKLMIAGSEALQDSTRDVVAELGVDIISQYANEENGILAQEYPKQPKKIFFLNDASYVFEILKLGSDLPAERGELGRIVITDLFNYAFPMIRYDTGDVGVFGEKDGRKVLTALYGRRIDLVYDINGSVISPMSLTRIFKDCDYIQQWQFLQQDEKEYEIRLVLTDNADVSIELKRELQLLLGEHANVVFTLVQDIPLLDSRKRKPVVNLWKK</sequence>
<dbReference type="InterPro" id="IPR053158">
    <property type="entry name" value="CapK_Type1_Caps_Biosynth"/>
</dbReference>
<name>A0A6C0Y5U4_9GAMM</name>
<dbReference type="SUPFAM" id="SSF56801">
    <property type="entry name" value="Acetyl-CoA synthetase-like"/>
    <property type="match status" value="1"/>
</dbReference>
<evidence type="ECO:0000313" key="2">
    <source>
        <dbReference type="Proteomes" id="UP000503440"/>
    </source>
</evidence>
<dbReference type="InterPro" id="IPR042099">
    <property type="entry name" value="ANL_N_sf"/>
</dbReference>
<dbReference type="RefSeq" id="WP_163146260.1">
    <property type="nucleotide sequence ID" value="NZ_CP044455.1"/>
</dbReference>
<organism evidence="1 2">
    <name type="scientific">Acinetobacter indicus</name>
    <dbReference type="NCBI Taxonomy" id="756892"/>
    <lineage>
        <taxon>Bacteria</taxon>
        <taxon>Pseudomonadati</taxon>
        <taxon>Pseudomonadota</taxon>
        <taxon>Gammaproteobacteria</taxon>
        <taxon>Moraxellales</taxon>
        <taxon>Moraxellaceae</taxon>
        <taxon>Acinetobacter</taxon>
    </lineage>
</organism>
<evidence type="ECO:0000313" key="1">
    <source>
        <dbReference type="EMBL" id="QIC71523.1"/>
    </source>
</evidence>